<accession>A0ABW3ETT2</accession>
<dbReference type="Gene3D" id="1.10.10.10">
    <property type="entry name" value="Winged helix-like DNA-binding domain superfamily/Winged helix DNA-binding domain"/>
    <property type="match status" value="1"/>
</dbReference>
<organism evidence="5 6">
    <name type="scientific">Actinomadura sediminis</name>
    <dbReference type="NCBI Taxonomy" id="1038904"/>
    <lineage>
        <taxon>Bacteria</taxon>
        <taxon>Bacillati</taxon>
        <taxon>Actinomycetota</taxon>
        <taxon>Actinomycetes</taxon>
        <taxon>Streptosporangiales</taxon>
        <taxon>Thermomonosporaceae</taxon>
        <taxon>Actinomadura</taxon>
    </lineage>
</organism>
<dbReference type="EMBL" id="JBHTJA010000047">
    <property type="protein sequence ID" value="MFD0903065.1"/>
    <property type="molecule type" value="Genomic_DNA"/>
</dbReference>
<keyword evidence="2" id="KW-0238">DNA-binding</keyword>
<dbReference type="Proteomes" id="UP001596972">
    <property type="component" value="Unassembled WGS sequence"/>
</dbReference>
<evidence type="ECO:0000259" key="4">
    <source>
        <dbReference type="PROSITE" id="PS50949"/>
    </source>
</evidence>
<dbReference type="RefSeq" id="WP_378301489.1">
    <property type="nucleotide sequence ID" value="NZ_JBHTJA010000047.1"/>
</dbReference>
<dbReference type="PANTHER" id="PTHR43537:SF5">
    <property type="entry name" value="UXU OPERON TRANSCRIPTIONAL REGULATOR"/>
    <property type="match status" value="1"/>
</dbReference>
<evidence type="ECO:0000313" key="5">
    <source>
        <dbReference type="EMBL" id="MFD0903065.1"/>
    </source>
</evidence>
<proteinExistence type="predicted"/>
<evidence type="ECO:0000313" key="6">
    <source>
        <dbReference type="Proteomes" id="UP001596972"/>
    </source>
</evidence>
<keyword evidence="3" id="KW-0804">Transcription</keyword>
<dbReference type="Pfam" id="PF07729">
    <property type="entry name" value="FCD"/>
    <property type="match status" value="1"/>
</dbReference>
<dbReference type="InterPro" id="IPR008920">
    <property type="entry name" value="TF_FadR/GntR_C"/>
</dbReference>
<dbReference type="InterPro" id="IPR036388">
    <property type="entry name" value="WH-like_DNA-bd_sf"/>
</dbReference>
<dbReference type="Pfam" id="PF00392">
    <property type="entry name" value="GntR"/>
    <property type="match status" value="1"/>
</dbReference>
<feature type="domain" description="HTH gntR-type" evidence="4">
    <location>
        <begin position="1"/>
        <end position="66"/>
    </location>
</feature>
<dbReference type="InterPro" id="IPR000524">
    <property type="entry name" value="Tscrpt_reg_HTH_GntR"/>
</dbReference>
<dbReference type="PANTHER" id="PTHR43537">
    <property type="entry name" value="TRANSCRIPTIONAL REGULATOR, GNTR FAMILY"/>
    <property type="match status" value="1"/>
</dbReference>
<dbReference type="SMART" id="SM00895">
    <property type="entry name" value="FCD"/>
    <property type="match status" value="1"/>
</dbReference>
<dbReference type="SUPFAM" id="SSF48008">
    <property type="entry name" value="GntR ligand-binding domain-like"/>
    <property type="match status" value="1"/>
</dbReference>
<dbReference type="Gene3D" id="1.20.120.530">
    <property type="entry name" value="GntR ligand-binding domain-like"/>
    <property type="match status" value="1"/>
</dbReference>
<sequence length="208" mass="22505">MQAETVYRRLRELIVAGDYPPGERLTEASVSAALAAGRTPIREALRRLESDGLVRGVGRGVVVRGFGTDELGHAYEVRAALETLTARLAADRWSAGLIAPAALAALQDDAELLERVTADRDLDRAIELNRRFHRGVAELAGNPVALETLDRLWDRIVVSTRATLVPPERPDAVAAEHRRLLRAIADGDRDAAGRIAGDHVRATGTALE</sequence>
<reference evidence="6" key="1">
    <citation type="journal article" date="2019" name="Int. J. Syst. Evol. Microbiol.">
        <title>The Global Catalogue of Microorganisms (GCM) 10K type strain sequencing project: providing services to taxonomists for standard genome sequencing and annotation.</title>
        <authorList>
            <consortium name="The Broad Institute Genomics Platform"/>
            <consortium name="The Broad Institute Genome Sequencing Center for Infectious Disease"/>
            <person name="Wu L."/>
            <person name="Ma J."/>
        </authorList>
    </citation>
    <scope>NUCLEOTIDE SEQUENCE [LARGE SCALE GENOMIC DNA]</scope>
    <source>
        <strain evidence="6">JCM 31202</strain>
    </source>
</reference>
<evidence type="ECO:0000256" key="2">
    <source>
        <dbReference type="ARBA" id="ARBA00023125"/>
    </source>
</evidence>
<dbReference type="InterPro" id="IPR011711">
    <property type="entry name" value="GntR_C"/>
</dbReference>
<name>A0ABW3ETT2_9ACTN</name>
<evidence type="ECO:0000256" key="1">
    <source>
        <dbReference type="ARBA" id="ARBA00023015"/>
    </source>
</evidence>
<dbReference type="InterPro" id="IPR036390">
    <property type="entry name" value="WH_DNA-bd_sf"/>
</dbReference>
<comment type="caution">
    <text evidence="5">The sequence shown here is derived from an EMBL/GenBank/DDBJ whole genome shotgun (WGS) entry which is preliminary data.</text>
</comment>
<keyword evidence="6" id="KW-1185">Reference proteome</keyword>
<dbReference type="SMART" id="SM00345">
    <property type="entry name" value="HTH_GNTR"/>
    <property type="match status" value="1"/>
</dbReference>
<gene>
    <name evidence="5" type="ORF">ACFQ11_21905</name>
</gene>
<dbReference type="PROSITE" id="PS50949">
    <property type="entry name" value="HTH_GNTR"/>
    <property type="match status" value="1"/>
</dbReference>
<evidence type="ECO:0000256" key="3">
    <source>
        <dbReference type="ARBA" id="ARBA00023163"/>
    </source>
</evidence>
<keyword evidence="1" id="KW-0805">Transcription regulation</keyword>
<dbReference type="SUPFAM" id="SSF46785">
    <property type="entry name" value="Winged helix' DNA-binding domain"/>
    <property type="match status" value="1"/>
</dbReference>
<protein>
    <submittedName>
        <fullName evidence="5">GntR family transcriptional regulator</fullName>
    </submittedName>
</protein>